<feature type="domain" description="FAD-binding" evidence="5">
    <location>
        <begin position="316"/>
        <end position="384"/>
    </location>
</feature>
<dbReference type="GO" id="GO:0071949">
    <property type="term" value="F:FAD binding"/>
    <property type="evidence" value="ECO:0007669"/>
    <property type="project" value="InterPro"/>
</dbReference>
<dbReference type="OrthoDB" id="10016252at2759"/>
<keyword evidence="3" id="KW-0274">FAD</keyword>
<dbReference type="Pfam" id="PF01494">
    <property type="entry name" value="FAD_binding_3"/>
    <property type="match status" value="2"/>
</dbReference>
<sequence>MSTQRTTILIVGAGPTGLAAAISLVKQGFRHILIVEETASKGAASRAMTIHAATLEALDSINCAEALIELGIKGSGMQLSDRTAPFMDAEFASLAPYTKFPFVLLISQSTTEMVLEAQLHEMDVEVLRPEKVVGFQRNDDGEIDVSFESGKVITAQYVLGADGAKSVIRQLAGVGFADPDGAPVDDRLAQMILADVSFSSSNSNLPTDKVCGTASGGKFFLTIPLPKSPESDPIYRIGFNVPSSAGPPPSNPPTSYLQQYLDEQGPFNLSSDASVNPNPIHISKTIWSTRFRTHAAIADQFLVRMGSPVEAGGRGRGLVLLVGDAAHIHSPAGGLGMNLGIRDAISLGPVLAAHAASNNESLPKNDKLLEEYVTTRRDRALSTIRLTKRIMSIANVLGTAKLLDINYWFFRLVGRIPFVKRQIAWNLSGLGNR</sequence>
<proteinExistence type="predicted"/>
<protein>
    <recommendedName>
        <fullName evidence="5">FAD-binding domain-containing protein</fullName>
    </recommendedName>
</protein>
<dbReference type="PANTHER" id="PTHR43004:SF19">
    <property type="entry name" value="BINDING MONOOXYGENASE, PUTATIVE (JCVI)-RELATED"/>
    <property type="match status" value="1"/>
</dbReference>
<dbReference type="SUPFAM" id="SSF51905">
    <property type="entry name" value="FAD/NAD(P)-binding domain"/>
    <property type="match status" value="1"/>
</dbReference>
<keyword evidence="7" id="KW-1185">Reference proteome</keyword>
<keyword evidence="2" id="KW-0285">Flavoprotein</keyword>
<dbReference type="Gene3D" id="3.30.70.2450">
    <property type="match status" value="1"/>
</dbReference>
<dbReference type="EMBL" id="JAACJP010000012">
    <property type="protein sequence ID" value="KAF5380826.1"/>
    <property type="molecule type" value="Genomic_DNA"/>
</dbReference>
<keyword evidence="4" id="KW-0560">Oxidoreductase</keyword>
<evidence type="ECO:0000259" key="5">
    <source>
        <dbReference type="Pfam" id="PF01494"/>
    </source>
</evidence>
<dbReference type="Proteomes" id="UP000565441">
    <property type="component" value="Unassembled WGS sequence"/>
</dbReference>
<accession>A0A8H5M4W2</accession>
<evidence type="ECO:0000313" key="7">
    <source>
        <dbReference type="Proteomes" id="UP000565441"/>
    </source>
</evidence>
<dbReference type="AlphaFoldDB" id="A0A8H5M4W2"/>
<evidence type="ECO:0000256" key="4">
    <source>
        <dbReference type="ARBA" id="ARBA00023002"/>
    </source>
</evidence>
<dbReference type="InterPro" id="IPR050641">
    <property type="entry name" value="RIFMO-like"/>
</dbReference>
<dbReference type="GO" id="GO:0016709">
    <property type="term" value="F:oxidoreductase activity, acting on paired donors, with incorporation or reduction of molecular oxygen, NAD(P)H as one donor, and incorporation of one atom of oxygen"/>
    <property type="evidence" value="ECO:0007669"/>
    <property type="project" value="UniProtKB-ARBA"/>
</dbReference>
<gene>
    <name evidence="6" type="ORF">D9615_003948</name>
</gene>
<comment type="caution">
    <text evidence="6">The sequence shown here is derived from an EMBL/GenBank/DDBJ whole genome shotgun (WGS) entry which is preliminary data.</text>
</comment>
<dbReference type="InterPro" id="IPR002938">
    <property type="entry name" value="FAD-bd"/>
</dbReference>
<evidence type="ECO:0000313" key="6">
    <source>
        <dbReference type="EMBL" id="KAF5380826.1"/>
    </source>
</evidence>
<reference evidence="6 7" key="1">
    <citation type="journal article" date="2020" name="ISME J.">
        <title>Uncovering the hidden diversity of litter-decomposition mechanisms in mushroom-forming fungi.</title>
        <authorList>
            <person name="Floudas D."/>
            <person name="Bentzer J."/>
            <person name="Ahren D."/>
            <person name="Johansson T."/>
            <person name="Persson P."/>
            <person name="Tunlid A."/>
        </authorList>
    </citation>
    <scope>NUCLEOTIDE SEQUENCE [LARGE SCALE GENOMIC DNA]</scope>
    <source>
        <strain evidence="6 7">CBS 661.87</strain>
    </source>
</reference>
<dbReference type="PRINTS" id="PR00420">
    <property type="entry name" value="RNGMNOXGNASE"/>
</dbReference>
<evidence type="ECO:0000256" key="1">
    <source>
        <dbReference type="ARBA" id="ARBA00001974"/>
    </source>
</evidence>
<name>A0A8H5M4W2_9AGAR</name>
<evidence type="ECO:0000256" key="2">
    <source>
        <dbReference type="ARBA" id="ARBA00022630"/>
    </source>
</evidence>
<comment type="cofactor">
    <cofactor evidence="1">
        <name>FAD</name>
        <dbReference type="ChEBI" id="CHEBI:57692"/>
    </cofactor>
</comment>
<dbReference type="Gene3D" id="3.50.50.60">
    <property type="entry name" value="FAD/NAD(P)-binding domain"/>
    <property type="match status" value="1"/>
</dbReference>
<organism evidence="6 7">
    <name type="scientific">Tricholomella constricta</name>
    <dbReference type="NCBI Taxonomy" id="117010"/>
    <lineage>
        <taxon>Eukaryota</taxon>
        <taxon>Fungi</taxon>
        <taxon>Dikarya</taxon>
        <taxon>Basidiomycota</taxon>
        <taxon>Agaricomycotina</taxon>
        <taxon>Agaricomycetes</taxon>
        <taxon>Agaricomycetidae</taxon>
        <taxon>Agaricales</taxon>
        <taxon>Tricholomatineae</taxon>
        <taxon>Lyophyllaceae</taxon>
        <taxon>Tricholomella</taxon>
    </lineage>
</organism>
<dbReference type="InterPro" id="IPR036188">
    <property type="entry name" value="FAD/NAD-bd_sf"/>
</dbReference>
<dbReference type="PANTHER" id="PTHR43004">
    <property type="entry name" value="TRK SYSTEM POTASSIUM UPTAKE PROTEIN"/>
    <property type="match status" value="1"/>
</dbReference>
<evidence type="ECO:0000256" key="3">
    <source>
        <dbReference type="ARBA" id="ARBA00022827"/>
    </source>
</evidence>
<feature type="domain" description="FAD-binding" evidence="5">
    <location>
        <begin position="5"/>
        <end position="227"/>
    </location>
</feature>